<proteinExistence type="predicted"/>
<dbReference type="EMBL" id="MU267620">
    <property type="protein sequence ID" value="KAH7914029.1"/>
    <property type="molecule type" value="Genomic_DNA"/>
</dbReference>
<keyword evidence="2" id="KW-1185">Reference proteome</keyword>
<protein>
    <submittedName>
        <fullName evidence="1">Uncharacterized protein</fullName>
    </submittedName>
</protein>
<dbReference type="Proteomes" id="UP000790377">
    <property type="component" value="Unassembled WGS sequence"/>
</dbReference>
<evidence type="ECO:0000313" key="1">
    <source>
        <dbReference type="EMBL" id="KAH7914029.1"/>
    </source>
</evidence>
<evidence type="ECO:0000313" key="2">
    <source>
        <dbReference type="Proteomes" id="UP000790377"/>
    </source>
</evidence>
<name>A0ACB8AM89_9AGAM</name>
<comment type="caution">
    <text evidence="1">The sequence shown here is derived from an EMBL/GenBank/DDBJ whole genome shotgun (WGS) entry which is preliminary data.</text>
</comment>
<sequence>MSCSSSATTTLYETITTSTTSTSYSSSVTTVQQSVTTIVTETCLATGTVSGTTGCISSGEVTHVSTVGGGQTTVQVPVIVTVPVTETTATQTLYGSECANGLPSQNTASSSPPSSSPGLTSSSPESIATSILSQSTPPPSTFSEMASTTLADGQVVQTVIYITSTYAPSAVYVTTAVANPSLQTNQSGGSGTNVTPIVGGVVGGFLGLVALVGSLWFLCRKRRTWDDIFDKEAFQDEDDMGPHPVRKDRNRLDMNAEPKPYQYGLVGQVSAPSGLSSSGSTSSPRPSASVHQTSFTASSIAHSRANSAMSMTPLLHPNGAVSPSPSRASSRPSTAGSVQTVLISPRQRQVSATASTIAGARSLSVISTQASGSAPPARGPSPVPVSLTQWNPNMDLMDTFDPLSNRTGTPVPAAERRILQIANDVPTSPTSTIARDRRPSSYGGIGPLPPKTSQPSRASAVIVHTDGGRAQGWLGPEPPAYSEQR</sequence>
<reference evidence="1" key="1">
    <citation type="journal article" date="2021" name="New Phytol.">
        <title>Evolutionary innovations through gain and loss of genes in the ectomycorrhizal Boletales.</title>
        <authorList>
            <person name="Wu G."/>
            <person name="Miyauchi S."/>
            <person name="Morin E."/>
            <person name="Kuo A."/>
            <person name="Drula E."/>
            <person name="Varga T."/>
            <person name="Kohler A."/>
            <person name="Feng B."/>
            <person name="Cao Y."/>
            <person name="Lipzen A."/>
            <person name="Daum C."/>
            <person name="Hundley H."/>
            <person name="Pangilinan J."/>
            <person name="Johnson J."/>
            <person name="Barry K."/>
            <person name="LaButti K."/>
            <person name="Ng V."/>
            <person name="Ahrendt S."/>
            <person name="Min B."/>
            <person name="Choi I.G."/>
            <person name="Park H."/>
            <person name="Plett J.M."/>
            <person name="Magnuson J."/>
            <person name="Spatafora J.W."/>
            <person name="Nagy L.G."/>
            <person name="Henrissat B."/>
            <person name="Grigoriev I.V."/>
            <person name="Yang Z.L."/>
            <person name="Xu J."/>
            <person name="Martin F.M."/>
        </authorList>
    </citation>
    <scope>NUCLEOTIDE SEQUENCE</scope>
    <source>
        <strain evidence="1">ATCC 28755</strain>
    </source>
</reference>
<organism evidence="1 2">
    <name type="scientific">Hygrophoropsis aurantiaca</name>
    <dbReference type="NCBI Taxonomy" id="72124"/>
    <lineage>
        <taxon>Eukaryota</taxon>
        <taxon>Fungi</taxon>
        <taxon>Dikarya</taxon>
        <taxon>Basidiomycota</taxon>
        <taxon>Agaricomycotina</taxon>
        <taxon>Agaricomycetes</taxon>
        <taxon>Agaricomycetidae</taxon>
        <taxon>Boletales</taxon>
        <taxon>Coniophorineae</taxon>
        <taxon>Hygrophoropsidaceae</taxon>
        <taxon>Hygrophoropsis</taxon>
    </lineage>
</organism>
<gene>
    <name evidence="1" type="ORF">BJ138DRAFT_1144758</name>
</gene>
<accession>A0ACB8AM89</accession>